<dbReference type="GO" id="GO:0016020">
    <property type="term" value="C:membrane"/>
    <property type="evidence" value="ECO:0007669"/>
    <property type="project" value="UniProtKB-SubCell"/>
</dbReference>
<feature type="transmembrane region" description="Helical" evidence="7">
    <location>
        <begin position="119"/>
        <end position="138"/>
    </location>
</feature>
<dbReference type="InterPro" id="IPR001104">
    <property type="entry name" value="3-oxo-5_a-steroid_4-DH_C"/>
</dbReference>
<accession>A0A2A9NJS8</accession>
<evidence type="ECO:0000256" key="1">
    <source>
        <dbReference type="ARBA" id="ARBA00004141"/>
    </source>
</evidence>
<dbReference type="AlphaFoldDB" id="A0A2A9NJS8"/>
<feature type="domain" description="3-oxo-5-alpha-steroid 4-dehydrogenase C-terminal" evidence="8">
    <location>
        <begin position="217"/>
        <end position="256"/>
    </location>
</feature>
<keyword evidence="5 7" id="KW-0472">Membrane</keyword>
<feature type="region of interest" description="Disordered" evidence="6">
    <location>
        <begin position="190"/>
        <end position="214"/>
    </location>
</feature>
<evidence type="ECO:0000259" key="8">
    <source>
        <dbReference type="Pfam" id="PF02544"/>
    </source>
</evidence>
<evidence type="ECO:0000256" key="3">
    <source>
        <dbReference type="ARBA" id="ARBA00022692"/>
    </source>
</evidence>
<keyword evidence="4 7" id="KW-1133">Transmembrane helix</keyword>
<dbReference type="EMBL" id="KZ301990">
    <property type="protein sequence ID" value="PFH51235.1"/>
    <property type="molecule type" value="Genomic_DNA"/>
</dbReference>
<comment type="similarity">
    <text evidence="2">Belongs to the steroid 5-alpha reductase family.</text>
</comment>
<dbReference type="STRING" id="703135.A0A2A9NJS8"/>
<proteinExistence type="inferred from homology"/>
<comment type="subcellular location">
    <subcellularLocation>
        <location evidence="1">Membrane</location>
        <topology evidence="1">Multi-pass membrane protein</topology>
    </subcellularLocation>
</comment>
<evidence type="ECO:0000256" key="6">
    <source>
        <dbReference type="SAM" id="MobiDB-lite"/>
    </source>
</evidence>
<dbReference type="InterPro" id="IPR039357">
    <property type="entry name" value="SRD5A/TECR"/>
</dbReference>
<feature type="transmembrane region" description="Helical" evidence="7">
    <location>
        <begin position="158"/>
        <end position="175"/>
    </location>
</feature>
<protein>
    <recommendedName>
        <fullName evidence="8">3-oxo-5-alpha-steroid 4-dehydrogenase C-terminal domain-containing protein</fullName>
    </recommendedName>
</protein>
<dbReference type="Pfam" id="PF02544">
    <property type="entry name" value="Steroid_dh"/>
    <property type="match status" value="2"/>
</dbReference>
<sequence length="332" mass="37638">MSSSARYWYDVSRKWLLVSSVGLLVPNFLIKAPFGRFSPSGDSWLVVDGIKSWVVMELVAPLTFLYAYLRSPLSYYEVNLPELTSPQNVLAGLFLVHYANRAVLGPLRTPSRSRSHLSVTVTGMVFNLANGFALGSYLSSPYARVFLTRGYTYARRSYWVGVGLWVVGFLGNVVHDEVLFEIRRKAKAKGKGKGKEKETKEGMNGNDANETSKDTKIQSEHYAIPQGLLYRYISYPNYLCEWIEWFGFALAAAPVPVASLSALLGVFSLETVKEAWTDPAHVFAPNLAPPWVFFIAEVFFMFPRAYNGHRWYHEKFGERYPKERRAVIPFLV</sequence>
<name>A0A2A9NJS8_9AGAR</name>
<feature type="domain" description="3-oxo-5-alpha-steroid 4-dehydrogenase C-terminal" evidence="8">
    <location>
        <begin position="289"/>
        <end position="331"/>
    </location>
</feature>
<evidence type="ECO:0000256" key="4">
    <source>
        <dbReference type="ARBA" id="ARBA00022989"/>
    </source>
</evidence>
<evidence type="ECO:0000313" key="9">
    <source>
        <dbReference type="EMBL" id="PFH51235.1"/>
    </source>
</evidence>
<feature type="transmembrane region" description="Helical" evidence="7">
    <location>
        <begin position="245"/>
        <end position="267"/>
    </location>
</feature>
<evidence type="ECO:0000313" key="10">
    <source>
        <dbReference type="Proteomes" id="UP000242287"/>
    </source>
</evidence>
<dbReference type="PANTHER" id="PTHR10556">
    <property type="entry name" value="3-OXO-5-ALPHA-STEROID 4-DEHYDROGENASE"/>
    <property type="match status" value="1"/>
</dbReference>
<evidence type="ECO:0000256" key="7">
    <source>
        <dbReference type="SAM" id="Phobius"/>
    </source>
</evidence>
<dbReference type="Proteomes" id="UP000242287">
    <property type="component" value="Unassembled WGS sequence"/>
</dbReference>
<feature type="transmembrane region" description="Helical" evidence="7">
    <location>
        <begin position="287"/>
        <end position="306"/>
    </location>
</feature>
<gene>
    <name evidence="9" type="ORF">AMATHDRAFT_59523</name>
</gene>
<organism evidence="9 10">
    <name type="scientific">Amanita thiersii Skay4041</name>
    <dbReference type="NCBI Taxonomy" id="703135"/>
    <lineage>
        <taxon>Eukaryota</taxon>
        <taxon>Fungi</taxon>
        <taxon>Dikarya</taxon>
        <taxon>Basidiomycota</taxon>
        <taxon>Agaricomycotina</taxon>
        <taxon>Agaricomycetes</taxon>
        <taxon>Agaricomycetidae</taxon>
        <taxon>Agaricales</taxon>
        <taxon>Pluteineae</taxon>
        <taxon>Amanitaceae</taxon>
        <taxon>Amanita</taxon>
    </lineage>
</organism>
<dbReference type="PANTHER" id="PTHR10556:SF43">
    <property type="entry name" value="STEROID 5-ALPHA-REDUCTASE DET2"/>
    <property type="match status" value="1"/>
</dbReference>
<dbReference type="GO" id="GO:0016627">
    <property type="term" value="F:oxidoreductase activity, acting on the CH-CH group of donors"/>
    <property type="evidence" value="ECO:0007669"/>
    <property type="project" value="InterPro"/>
</dbReference>
<keyword evidence="3 7" id="KW-0812">Transmembrane</keyword>
<reference evidence="9 10" key="1">
    <citation type="submission" date="2014-02" db="EMBL/GenBank/DDBJ databases">
        <title>Transposable element dynamics among asymbiotic and ectomycorrhizal Amanita fungi.</title>
        <authorList>
            <consortium name="DOE Joint Genome Institute"/>
            <person name="Hess J."/>
            <person name="Skrede I."/>
            <person name="Wolfe B."/>
            <person name="LaButti K."/>
            <person name="Ohm R.A."/>
            <person name="Grigoriev I.V."/>
            <person name="Pringle A."/>
        </authorList>
    </citation>
    <scope>NUCLEOTIDE SEQUENCE [LARGE SCALE GENOMIC DNA]</scope>
    <source>
        <strain evidence="9 10">SKay4041</strain>
    </source>
</reference>
<evidence type="ECO:0000256" key="2">
    <source>
        <dbReference type="ARBA" id="ARBA00007742"/>
    </source>
</evidence>
<keyword evidence="10" id="KW-1185">Reference proteome</keyword>
<evidence type="ECO:0000256" key="5">
    <source>
        <dbReference type="ARBA" id="ARBA00023136"/>
    </source>
</evidence>
<dbReference type="PROSITE" id="PS50244">
    <property type="entry name" value="S5A_REDUCTASE"/>
    <property type="match status" value="1"/>
</dbReference>
<dbReference type="OrthoDB" id="5788137at2759"/>
<dbReference type="GO" id="GO:0006629">
    <property type="term" value="P:lipid metabolic process"/>
    <property type="evidence" value="ECO:0007669"/>
    <property type="project" value="InterPro"/>
</dbReference>